<comment type="subunit">
    <text evidence="7">Part of the multisubunit TRAPP (transport protein particle) complex.</text>
</comment>
<dbReference type="VEuPathDB" id="FungiDB:BON22_1228"/>
<dbReference type="SUPFAM" id="SSF111126">
    <property type="entry name" value="Ligand-binding domain in the NO signalling and Golgi transport"/>
    <property type="match status" value="1"/>
</dbReference>
<comment type="subcellular location">
    <subcellularLocation>
        <location evidence="1">Endoplasmic reticulum</location>
    </subcellularLocation>
    <subcellularLocation>
        <location evidence="7">Golgi apparatus</location>
        <location evidence="7">cis-Golgi network</location>
    </subcellularLocation>
</comment>
<evidence type="ECO:0000256" key="5">
    <source>
        <dbReference type="ARBA" id="ARBA00022892"/>
    </source>
</evidence>
<evidence type="ECO:0000256" key="3">
    <source>
        <dbReference type="ARBA" id="ARBA00022448"/>
    </source>
</evidence>
<dbReference type="OrthoDB" id="10254842at2759"/>
<proteinExistence type="inferred from homology"/>
<comment type="function">
    <text evidence="7">Plays a key role in the late stages of endoplasmic reticulum to Golgi traffic.</text>
</comment>
<dbReference type="Gene3D" id="3.30.1380.20">
    <property type="entry name" value="Trafficking protein particle complex subunit 3"/>
    <property type="match status" value="1"/>
</dbReference>
<dbReference type="GO" id="GO:1990071">
    <property type="term" value="C:TRAPPII protein complex"/>
    <property type="evidence" value="ECO:0007669"/>
    <property type="project" value="TreeGrafter"/>
</dbReference>
<dbReference type="PIRSF" id="PIRSF017479">
    <property type="entry name" value="TRAPP_I_complex_Trs31"/>
    <property type="match status" value="1"/>
</dbReference>
<evidence type="ECO:0000256" key="6">
    <source>
        <dbReference type="ARBA" id="ARBA00023034"/>
    </source>
</evidence>
<dbReference type="InterPro" id="IPR024096">
    <property type="entry name" value="NO_sig/Golgi_transp_ligand-bd"/>
</dbReference>
<dbReference type="GO" id="GO:0006888">
    <property type="term" value="P:endoplasmic reticulum to Golgi vesicle-mediated transport"/>
    <property type="evidence" value="ECO:0007669"/>
    <property type="project" value="TreeGrafter"/>
</dbReference>
<keyword evidence="6 7" id="KW-0333">Golgi apparatus</keyword>
<dbReference type="InterPro" id="IPR007194">
    <property type="entry name" value="TRAPP_component"/>
</dbReference>
<evidence type="ECO:0000256" key="4">
    <source>
        <dbReference type="ARBA" id="ARBA00022824"/>
    </source>
</evidence>
<evidence type="ECO:0000313" key="8">
    <source>
        <dbReference type="EMBL" id="CDR41083.1"/>
    </source>
</evidence>
<evidence type="ECO:0000256" key="2">
    <source>
        <dbReference type="ARBA" id="ARBA00006218"/>
    </source>
</evidence>
<dbReference type="CDD" id="cd14943">
    <property type="entry name" value="TRAPPC5_Trs31"/>
    <property type="match status" value="1"/>
</dbReference>
<evidence type="ECO:0000256" key="1">
    <source>
        <dbReference type="ARBA" id="ARBA00004240"/>
    </source>
</evidence>
<dbReference type="PANTHER" id="PTHR20902">
    <property type="entry name" value="41-2 PROTEIN ANTIGEN-RELATED"/>
    <property type="match status" value="1"/>
</dbReference>
<dbReference type="EMBL" id="LK052891">
    <property type="protein sequence ID" value="CDR41083.1"/>
    <property type="molecule type" value="Genomic_DNA"/>
</dbReference>
<accession>A0A061B250</accession>
<dbReference type="Pfam" id="PF04051">
    <property type="entry name" value="TRAPP"/>
    <property type="match status" value="1"/>
</dbReference>
<evidence type="ECO:0000256" key="7">
    <source>
        <dbReference type="PIRNR" id="PIRNR017479"/>
    </source>
</evidence>
<comment type="similarity">
    <text evidence="2 7">Belongs to the TRAPP small subunits family. BET3 subfamily.</text>
</comment>
<dbReference type="FunFam" id="3.30.1380.20:FF:000002">
    <property type="entry name" value="Trafficking protein particle complex subunit"/>
    <property type="match status" value="1"/>
</dbReference>
<dbReference type="GO" id="GO:1990070">
    <property type="term" value="C:TRAPPI protein complex"/>
    <property type="evidence" value="ECO:0007669"/>
    <property type="project" value="TreeGrafter"/>
</dbReference>
<dbReference type="GO" id="GO:0005783">
    <property type="term" value="C:endoplasmic reticulum"/>
    <property type="evidence" value="ECO:0007669"/>
    <property type="project" value="UniProtKB-SubCell"/>
</dbReference>
<dbReference type="InterPro" id="IPR016696">
    <property type="entry name" value="TRAPP-I_su5"/>
</dbReference>
<keyword evidence="3 7" id="KW-0813">Transport</keyword>
<reference evidence="8" key="1">
    <citation type="journal article" date="2014" name="Genome Announc.">
        <title>Genome sequence of the yeast Cyberlindnera fabianii (Hansenula fabianii).</title>
        <authorList>
            <person name="Freel K.C."/>
            <person name="Sarilar V."/>
            <person name="Neuveglise C."/>
            <person name="Devillers H."/>
            <person name="Friedrich A."/>
            <person name="Schacherer J."/>
        </authorList>
    </citation>
    <scope>NUCLEOTIDE SEQUENCE</scope>
    <source>
        <strain evidence="8">YJS4271</strain>
    </source>
</reference>
<dbReference type="GO" id="GO:1990072">
    <property type="term" value="C:TRAPPIII protein complex"/>
    <property type="evidence" value="ECO:0007669"/>
    <property type="project" value="TreeGrafter"/>
</dbReference>
<protein>
    <recommendedName>
        <fullName evidence="7">Trafficking protein particle complex subunit</fullName>
    </recommendedName>
</protein>
<name>A0A061B250_CYBFA</name>
<sequence>MSQEIIQPSTAKTTPLKPGYNPSLGPIQLPASYQNAVVSKGKTIYDQSLSRRTPEVNIASLSFLFAGIVQYVQSQSKSIQDIEARLNALGYGVGTKFLELVTLRDGKNAKRETRIVGVLQFIQMQVWKTLFGKPADELQKASDSENQYMIFDNVPLISQFICVPKEFGKLNVGAFTAGIIEGVLDAAHFQANVGAHTVDDEGSPLKTVFLIDFDHAVIERENIRFGK</sequence>
<dbReference type="PANTHER" id="PTHR20902:SF0">
    <property type="entry name" value="TRAFFICKING PROTEIN PARTICLE COMPLEX SUBUNIT 5"/>
    <property type="match status" value="1"/>
</dbReference>
<dbReference type="AlphaFoldDB" id="A0A061B250"/>
<organism evidence="8">
    <name type="scientific">Cyberlindnera fabianii</name>
    <name type="common">Yeast</name>
    <name type="synonym">Hansenula fabianii</name>
    <dbReference type="NCBI Taxonomy" id="36022"/>
    <lineage>
        <taxon>Eukaryota</taxon>
        <taxon>Fungi</taxon>
        <taxon>Dikarya</taxon>
        <taxon>Ascomycota</taxon>
        <taxon>Saccharomycotina</taxon>
        <taxon>Saccharomycetes</taxon>
        <taxon>Phaffomycetales</taxon>
        <taxon>Phaffomycetaceae</taxon>
        <taxon>Cyberlindnera</taxon>
    </lineage>
</organism>
<dbReference type="PhylomeDB" id="A0A061B250"/>
<keyword evidence="4 7" id="KW-0256">Endoplasmic reticulum</keyword>
<gene>
    <name evidence="8" type="ORF">CYFA0S_06e01310g</name>
</gene>
<keyword evidence="5 7" id="KW-0931">ER-Golgi transport</keyword>